<dbReference type="InterPro" id="IPR016181">
    <property type="entry name" value="Acyl_CoA_acyltransferase"/>
</dbReference>
<evidence type="ECO:0000313" key="3">
    <source>
        <dbReference type="Proteomes" id="UP000886887"/>
    </source>
</evidence>
<dbReference type="InterPro" id="IPR000182">
    <property type="entry name" value="GNAT_dom"/>
</dbReference>
<sequence length="198" mass="23065">MPPANTPTLYTPRLILRRFTPDDLDALLALFGDEQVNAFLPWFPLRTRQEAAAFYEERFGQYYARPCAYRYAVCLRETDRPVGYIHADMDEAHDFGYALERAHWGQGLITEAGRALIARLREDGLPFITATHDVNNPRSGAVMRRLGMTYRYSYEEQWQPKDVRVTFRMYQLNLGEDGAPVFRGYWDRYAVHFVEPGL</sequence>
<feature type="domain" description="N-acetyltransferase" evidence="1">
    <location>
        <begin position="14"/>
        <end position="170"/>
    </location>
</feature>
<dbReference type="GO" id="GO:0016747">
    <property type="term" value="F:acyltransferase activity, transferring groups other than amino-acyl groups"/>
    <property type="evidence" value="ECO:0007669"/>
    <property type="project" value="InterPro"/>
</dbReference>
<reference evidence="2" key="1">
    <citation type="submission" date="2020-10" db="EMBL/GenBank/DDBJ databases">
        <authorList>
            <person name="Gilroy R."/>
        </authorList>
    </citation>
    <scope>NUCLEOTIDE SEQUENCE</scope>
    <source>
        <strain evidence="2">ChiSxjej2B14-6234</strain>
    </source>
</reference>
<dbReference type="InterPro" id="IPR051531">
    <property type="entry name" value="N-acetyltransferase"/>
</dbReference>
<dbReference type="PROSITE" id="PS51186">
    <property type="entry name" value="GNAT"/>
    <property type="match status" value="1"/>
</dbReference>
<dbReference type="Proteomes" id="UP000886887">
    <property type="component" value="Unassembled WGS sequence"/>
</dbReference>
<dbReference type="PANTHER" id="PTHR43792">
    <property type="entry name" value="GNAT FAMILY, PUTATIVE (AFU_ORTHOLOGUE AFUA_3G00765)-RELATED-RELATED"/>
    <property type="match status" value="1"/>
</dbReference>
<dbReference type="Gene3D" id="3.40.630.30">
    <property type="match status" value="1"/>
</dbReference>
<name>A0A9D0ZD23_9FIRM</name>
<reference evidence="2" key="2">
    <citation type="journal article" date="2021" name="PeerJ">
        <title>Extensive microbial diversity within the chicken gut microbiome revealed by metagenomics and culture.</title>
        <authorList>
            <person name="Gilroy R."/>
            <person name="Ravi A."/>
            <person name="Getino M."/>
            <person name="Pursley I."/>
            <person name="Horton D.L."/>
            <person name="Alikhan N.F."/>
            <person name="Baker D."/>
            <person name="Gharbi K."/>
            <person name="Hall N."/>
            <person name="Watson M."/>
            <person name="Adriaenssens E.M."/>
            <person name="Foster-Nyarko E."/>
            <person name="Jarju S."/>
            <person name="Secka A."/>
            <person name="Antonio M."/>
            <person name="Oren A."/>
            <person name="Chaudhuri R.R."/>
            <person name="La Ragione R."/>
            <person name="Hildebrand F."/>
            <person name="Pallen M.J."/>
        </authorList>
    </citation>
    <scope>NUCLEOTIDE SEQUENCE</scope>
    <source>
        <strain evidence="2">ChiSxjej2B14-6234</strain>
    </source>
</reference>
<dbReference type="Pfam" id="PF13302">
    <property type="entry name" value="Acetyltransf_3"/>
    <property type="match status" value="1"/>
</dbReference>
<evidence type="ECO:0000313" key="2">
    <source>
        <dbReference type="EMBL" id="HIQ72238.1"/>
    </source>
</evidence>
<accession>A0A9D0ZD23</accession>
<evidence type="ECO:0000259" key="1">
    <source>
        <dbReference type="PROSITE" id="PS51186"/>
    </source>
</evidence>
<proteinExistence type="predicted"/>
<organism evidence="2 3">
    <name type="scientific">Candidatus Onthenecus intestinigallinarum</name>
    <dbReference type="NCBI Taxonomy" id="2840875"/>
    <lineage>
        <taxon>Bacteria</taxon>
        <taxon>Bacillati</taxon>
        <taxon>Bacillota</taxon>
        <taxon>Clostridia</taxon>
        <taxon>Eubacteriales</taxon>
        <taxon>Candidatus Onthenecus</taxon>
    </lineage>
</organism>
<protein>
    <submittedName>
        <fullName evidence="2">GNAT family N-acetyltransferase</fullName>
    </submittedName>
</protein>
<dbReference type="EMBL" id="DVFJ01000030">
    <property type="protein sequence ID" value="HIQ72238.1"/>
    <property type="molecule type" value="Genomic_DNA"/>
</dbReference>
<dbReference type="AlphaFoldDB" id="A0A9D0ZD23"/>
<comment type="caution">
    <text evidence="2">The sequence shown here is derived from an EMBL/GenBank/DDBJ whole genome shotgun (WGS) entry which is preliminary data.</text>
</comment>
<gene>
    <name evidence="2" type="ORF">IAB73_08545</name>
</gene>
<dbReference type="SUPFAM" id="SSF55729">
    <property type="entry name" value="Acyl-CoA N-acyltransferases (Nat)"/>
    <property type="match status" value="1"/>
</dbReference>
<dbReference type="PANTHER" id="PTHR43792:SF16">
    <property type="entry name" value="N-ACETYLTRANSFERASE DOMAIN-CONTAINING PROTEIN"/>
    <property type="match status" value="1"/>
</dbReference>